<evidence type="ECO:0000259" key="2">
    <source>
        <dbReference type="SMART" id="SM00198"/>
    </source>
</evidence>
<dbReference type="OMA" id="NHNVHRS"/>
<feature type="domain" description="SCP" evidence="2">
    <location>
        <begin position="108"/>
        <end position="237"/>
    </location>
</feature>
<dbReference type="STRING" id="692275.M3D198"/>
<dbReference type="InterPro" id="IPR014044">
    <property type="entry name" value="CAP_dom"/>
</dbReference>
<dbReference type="RefSeq" id="XP_016758384.1">
    <property type="nucleotide sequence ID" value="XM_016906696.1"/>
</dbReference>
<keyword evidence="1" id="KW-0732">Signal</keyword>
<dbReference type="Pfam" id="PF00188">
    <property type="entry name" value="CAP"/>
    <property type="match status" value="1"/>
</dbReference>
<dbReference type="SMART" id="SM00198">
    <property type="entry name" value="SCP"/>
    <property type="match status" value="1"/>
</dbReference>
<evidence type="ECO:0000313" key="4">
    <source>
        <dbReference type="Proteomes" id="UP000016931"/>
    </source>
</evidence>
<dbReference type="Proteomes" id="UP000016931">
    <property type="component" value="Unassembled WGS sequence"/>
</dbReference>
<dbReference type="GO" id="GO:0005576">
    <property type="term" value="C:extracellular region"/>
    <property type="evidence" value="ECO:0007669"/>
    <property type="project" value="InterPro"/>
</dbReference>
<proteinExistence type="predicted"/>
<keyword evidence="4" id="KW-1185">Reference proteome</keyword>
<dbReference type="PROSITE" id="PS01009">
    <property type="entry name" value="CRISP_1"/>
    <property type="match status" value="1"/>
</dbReference>
<dbReference type="HOGENOM" id="CLU_973757_0_0_1"/>
<evidence type="ECO:0000256" key="1">
    <source>
        <dbReference type="SAM" id="SignalP"/>
    </source>
</evidence>
<protein>
    <submittedName>
        <fullName evidence="3">PR-1-like protein</fullName>
    </submittedName>
</protein>
<dbReference type="PRINTS" id="PR00837">
    <property type="entry name" value="V5TPXLIKE"/>
</dbReference>
<dbReference type="OrthoDB" id="337038at2759"/>
<feature type="signal peptide" evidence="1">
    <location>
        <begin position="1"/>
        <end position="31"/>
    </location>
</feature>
<dbReference type="GeneID" id="27903833"/>
<dbReference type="Gene3D" id="3.40.33.10">
    <property type="entry name" value="CAP"/>
    <property type="match status" value="1"/>
</dbReference>
<gene>
    <name evidence="3" type="ORF">SEPMUDRAFT_151249</name>
</gene>
<dbReference type="PANTHER" id="PTHR10334">
    <property type="entry name" value="CYSTEINE-RICH SECRETORY PROTEIN-RELATED"/>
    <property type="match status" value="1"/>
</dbReference>
<dbReference type="InterPro" id="IPR018244">
    <property type="entry name" value="Allrgn_V5/Tpx1_CS"/>
</dbReference>
<dbReference type="InterPro" id="IPR001283">
    <property type="entry name" value="CRISP-related"/>
</dbReference>
<dbReference type="AlphaFoldDB" id="M3D198"/>
<name>M3D198_SPHMS</name>
<accession>M3D198</accession>
<dbReference type="EMBL" id="KB456268">
    <property type="protein sequence ID" value="EMF10263.1"/>
    <property type="molecule type" value="Genomic_DNA"/>
</dbReference>
<sequence length="286" mass="30378">MSSSRVMQGTTSHVYRALALAILLFNGDTEAQSTITSTSTTTAAATTVTITLLHATSSLAQSSDNTFSTNTYALAAVLDSTTSSISSIVTATSTIAHTTTTISMSSNSLSSEVLNSTNYYRSHYQANPVRWNDTLADYAKDYAEGCIWKHSGGPYGENLAANFENSTLAIDAWAHEEKKYDYSKRKFSTSTGHFTQLVWKNTTDVGCAVIDCNNNANGGVHGAYLVCEYSPAGNVQGQFKWNVGKPGISKDGTLGFGSAAARNSGTCHGSLVLALITTWLLLAISV</sequence>
<dbReference type="SUPFAM" id="SSF55797">
    <property type="entry name" value="PR-1-like"/>
    <property type="match status" value="1"/>
</dbReference>
<dbReference type="eggNOG" id="KOG3017">
    <property type="taxonomic scope" value="Eukaryota"/>
</dbReference>
<organism evidence="3 4">
    <name type="scientific">Sphaerulina musiva (strain SO2202)</name>
    <name type="common">Poplar stem canker fungus</name>
    <name type="synonym">Septoria musiva</name>
    <dbReference type="NCBI Taxonomy" id="692275"/>
    <lineage>
        <taxon>Eukaryota</taxon>
        <taxon>Fungi</taxon>
        <taxon>Dikarya</taxon>
        <taxon>Ascomycota</taxon>
        <taxon>Pezizomycotina</taxon>
        <taxon>Dothideomycetes</taxon>
        <taxon>Dothideomycetidae</taxon>
        <taxon>Mycosphaerellales</taxon>
        <taxon>Mycosphaerellaceae</taxon>
        <taxon>Sphaerulina</taxon>
    </lineage>
</organism>
<evidence type="ECO:0000313" key="3">
    <source>
        <dbReference type="EMBL" id="EMF10263.1"/>
    </source>
</evidence>
<dbReference type="InterPro" id="IPR035940">
    <property type="entry name" value="CAP_sf"/>
</dbReference>
<reference evidence="3 4" key="1">
    <citation type="journal article" date="2012" name="PLoS Pathog.">
        <title>Diverse lifestyles and strategies of plant pathogenesis encoded in the genomes of eighteen Dothideomycetes fungi.</title>
        <authorList>
            <person name="Ohm R.A."/>
            <person name="Feau N."/>
            <person name="Henrissat B."/>
            <person name="Schoch C.L."/>
            <person name="Horwitz B.A."/>
            <person name="Barry K.W."/>
            <person name="Condon B.J."/>
            <person name="Copeland A.C."/>
            <person name="Dhillon B."/>
            <person name="Glaser F."/>
            <person name="Hesse C.N."/>
            <person name="Kosti I."/>
            <person name="LaButti K."/>
            <person name="Lindquist E.A."/>
            <person name="Lucas S."/>
            <person name="Salamov A.A."/>
            <person name="Bradshaw R.E."/>
            <person name="Ciuffetti L."/>
            <person name="Hamelin R.C."/>
            <person name="Kema G.H.J."/>
            <person name="Lawrence C."/>
            <person name="Scott J.A."/>
            <person name="Spatafora J.W."/>
            <person name="Turgeon B.G."/>
            <person name="de Wit P.J.G.M."/>
            <person name="Zhong S."/>
            <person name="Goodwin S.B."/>
            <person name="Grigoriev I.V."/>
        </authorList>
    </citation>
    <scope>NUCLEOTIDE SEQUENCE [LARGE SCALE GENOMIC DNA]</scope>
    <source>
        <strain evidence="3 4">SO2202</strain>
    </source>
</reference>
<feature type="chain" id="PRO_5004033025" evidence="1">
    <location>
        <begin position="32"/>
        <end position="286"/>
    </location>
</feature>